<dbReference type="InterPro" id="IPR011089">
    <property type="entry name" value="GmrSD_C"/>
</dbReference>
<dbReference type="Proteomes" id="UP000675047">
    <property type="component" value="Unassembled WGS sequence"/>
</dbReference>
<keyword evidence="4" id="KW-1185">Reference proteome</keyword>
<reference evidence="3 4" key="1">
    <citation type="submission" date="2021-03" db="EMBL/GenBank/DDBJ databases">
        <title>Flavobacterium Flabelliformis Sp. Nov. And Flavobacterium Geliluteum Sp. Nov., Two Novel Multidrug Resistant Psychrophilic Species Isolated From Antarctica.</title>
        <authorList>
            <person name="Kralova S."/>
            <person name="Busse H.J."/>
            <person name="Bezdicek M."/>
            <person name="Nykrynova M."/>
            <person name="Kroupova E."/>
            <person name="Krsek D."/>
            <person name="Sedlacek I."/>
        </authorList>
    </citation>
    <scope>NUCLEOTIDE SEQUENCE [LARGE SCALE GENOMIC DNA]</scope>
    <source>
        <strain evidence="3 4">P7388</strain>
    </source>
</reference>
<dbReference type="Pfam" id="PF07510">
    <property type="entry name" value="GmrSD_C"/>
    <property type="match status" value="1"/>
</dbReference>
<evidence type="ECO:0000259" key="1">
    <source>
        <dbReference type="Pfam" id="PF03235"/>
    </source>
</evidence>
<name>A0A941AWI8_9FLAO</name>
<evidence type="ECO:0000313" key="4">
    <source>
        <dbReference type="Proteomes" id="UP000675047"/>
    </source>
</evidence>
<comment type="caution">
    <text evidence="3">The sequence shown here is derived from an EMBL/GenBank/DDBJ whole genome shotgun (WGS) entry which is preliminary data.</text>
</comment>
<proteinExistence type="predicted"/>
<sequence>MSNFKNLKEYFSDARKFVVPYYQRGYKWSLQKNIKRGDLHLSLLLRDFKTEFHNAVRDGKIIKNYEYYLQGITAKETTTTIELVDGQQRTTSLYILFCVLQNKGMKLQINLKDKFNYSVRDEANHVIQGFLKGICEGDENVQDIAALKKAWNICEDEINEIENIQLFADFLQENIKIIYIKLDENQDETKVFSMMNKDKAEMTQTDLIKSNLLREASRQLFGELNNNLNNEALEWQINQLRSKLATEWDDWRKWWENKQHITFCNSLELKMNSRDTEPNLAVLCRLFIRFNEGKINISENGLFEYFKEEIADKQDTIIEAVEVFKKLRLLQNILQEWFSNVSIHNYLGLLFKGCGLQKKEEKLLELIAKYIDKKDSFEGYLKSEYIKEILDETLKEDFIKSIVEHEDVYHDKYTIVARQLLRMNVMRTNKQNQKFDFSLYEEQSYNLPEDFIKGNKRSLEHIKPQKYSNITKLSIIELEKLNKLTNTVGNLVLVPSGLNSKLSNESFEKKKEILFEGIINSKTKNYGLWLHTLSIFGSHTQWLIKEIEKNAAEFKTEFDIFFK</sequence>
<evidence type="ECO:0000313" key="3">
    <source>
        <dbReference type="EMBL" id="MBP4140049.1"/>
    </source>
</evidence>
<feature type="domain" description="GmrSD restriction endonucleases C-terminal" evidence="2">
    <location>
        <begin position="420"/>
        <end position="549"/>
    </location>
</feature>
<dbReference type="InterPro" id="IPR004919">
    <property type="entry name" value="GmrSD_N"/>
</dbReference>
<organism evidence="3 4">
    <name type="scientific">Flavobacterium geliluteum</name>
    <dbReference type="NCBI Taxonomy" id="2816120"/>
    <lineage>
        <taxon>Bacteria</taxon>
        <taxon>Pseudomonadati</taxon>
        <taxon>Bacteroidota</taxon>
        <taxon>Flavobacteriia</taxon>
        <taxon>Flavobacteriales</taxon>
        <taxon>Flavobacteriaceae</taxon>
        <taxon>Flavobacterium</taxon>
    </lineage>
</organism>
<evidence type="ECO:0000259" key="2">
    <source>
        <dbReference type="Pfam" id="PF07510"/>
    </source>
</evidence>
<accession>A0A941AWI8</accession>
<dbReference type="Pfam" id="PF03235">
    <property type="entry name" value="GmrSD_N"/>
    <property type="match status" value="1"/>
</dbReference>
<protein>
    <submittedName>
        <fullName evidence="3">DUF262 domain-containing protein</fullName>
    </submittedName>
</protein>
<dbReference type="PANTHER" id="PTHR35149">
    <property type="entry name" value="SLL5132 PROTEIN"/>
    <property type="match status" value="1"/>
</dbReference>
<dbReference type="RefSeq" id="WP_210668352.1">
    <property type="nucleotide sequence ID" value="NZ_JAGFBV010000046.1"/>
</dbReference>
<dbReference type="EMBL" id="JAGFBV010000046">
    <property type="protein sequence ID" value="MBP4140049.1"/>
    <property type="molecule type" value="Genomic_DNA"/>
</dbReference>
<feature type="domain" description="GmrSD restriction endonucleases N-terminal" evidence="1">
    <location>
        <begin position="7"/>
        <end position="212"/>
    </location>
</feature>
<dbReference type="AlphaFoldDB" id="A0A941AWI8"/>
<gene>
    <name evidence="3" type="ORF">J3495_18410</name>
</gene>
<dbReference type="PANTHER" id="PTHR35149:SF1">
    <property type="entry name" value="DUF5655 DOMAIN-CONTAINING PROTEIN"/>
    <property type="match status" value="1"/>
</dbReference>